<feature type="signal peptide" evidence="9">
    <location>
        <begin position="1"/>
        <end position="22"/>
    </location>
</feature>
<dbReference type="InterPro" id="IPR001897">
    <property type="entry name" value="Porin_gammaproteobac"/>
</dbReference>
<evidence type="ECO:0000256" key="6">
    <source>
        <dbReference type="ARBA" id="ARBA00023114"/>
    </source>
</evidence>
<comment type="similarity">
    <text evidence="2">Belongs to the Gram-negative porin family.</text>
</comment>
<dbReference type="PRINTS" id="PR00183">
    <property type="entry name" value="ECOLIPORIN"/>
</dbReference>
<keyword evidence="3" id="KW-1134">Transmembrane beta strand</keyword>
<organism evidence="10 11">
    <name type="scientific">Enterobacter asburiae</name>
    <dbReference type="NCBI Taxonomy" id="61645"/>
    <lineage>
        <taxon>Bacteria</taxon>
        <taxon>Pseudomonadati</taxon>
        <taxon>Pseudomonadota</taxon>
        <taxon>Gammaproteobacteria</taxon>
        <taxon>Enterobacterales</taxon>
        <taxon>Enterobacteriaceae</taxon>
        <taxon>Enterobacter</taxon>
        <taxon>Enterobacter cloacae complex</taxon>
    </lineage>
</organism>
<evidence type="ECO:0000256" key="7">
    <source>
        <dbReference type="ARBA" id="ARBA00023136"/>
    </source>
</evidence>
<dbReference type="GO" id="GO:0034220">
    <property type="term" value="P:monoatomic ion transmembrane transport"/>
    <property type="evidence" value="ECO:0007669"/>
    <property type="project" value="InterPro"/>
</dbReference>
<keyword evidence="5 9" id="KW-0732">Signal</keyword>
<dbReference type="AlphaFoldDB" id="A0A376F431"/>
<dbReference type="InterPro" id="IPR001702">
    <property type="entry name" value="Porin_Gram-ve"/>
</dbReference>
<sequence>MMKRNILAVVIPALLVAGAANAAEIYNKNGNKLDFYGKVNAEHDFVTSGDNTNNNDATYAQIGFKGETQINDQLTGYGQWEYRFLANQAENGAQTNKNRLAFAGLKAGDAGSIDYGRNYGIVYDVESYTDMAPSFSGMTWGGNYVDNFMTSRSTGLLTYRNSNFFGLVDGLSLGVQYQGKNDRTDVKTSNGDGVGYSLGYDFGEGFGAIASYSNANRTLNQKADGEGDKAEAWGLGLKYDANNIYLATTYAETVTPPVPVLTVTLASLTKRRTSKLLLSTSSISACVQPSPTCRPKVKTWLPSVASAVAMQIWLNSSRLVPLTTSTKTSTCGLTTTSTCWTKTPTTRKLLAV</sequence>
<keyword evidence="7" id="KW-0472">Membrane</keyword>
<keyword evidence="6" id="KW-0406">Ion transport</keyword>
<evidence type="ECO:0000313" key="10">
    <source>
        <dbReference type="EMBL" id="STD18948.1"/>
    </source>
</evidence>
<evidence type="ECO:0000256" key="8">
    <source>
        <dbReference type="ARBA" id="ARBA00023237"/>
    </source>
</evidence>
<dbReference type="CDD" id="cd00342">
    <property type="entry name" value="gram_neg_porins"/>
    <property type="match status" value="1"/>
</dbReference>
<evidence type="ECO:0000256" key="2">
    <source>
        <dbReference type="ARBA" id="ARBA00007539"/>
    </source>
</evidence>
<dbReference type="Pfam" id="PF00267">
    <property type="entry name" value="Porin_1"/>
    <property type="match status" value="1"/>
</dbReference>
<evidence type="ECO:0000256" key="3">
    <source>
        <dbReference type="ARBA" id="ARBA00022452"/>
    </source>
</evidence>
<evidence type="ECO:0000256" key="4">
    <source>
        <dbReference type="ARBA" id="ARBA00022692"/>
    </source>
</evidence>
<dbReference type="GO" id="GO:0015288">
    <property type="term" value="F:porin activity"/>
    <property type="evidence" value="ECO:0007669"/>
    <property type="project" value="UniProtKB-KW"/>
</dbReference>
<keyword evidence="4" id="KW-0812">Transmembrane</keyword>
<dbReference type="Gene3D" id="2.40.160.10">
    <property type="entry name" value="Porin"/>
    <property type="match status" value="1"/>
</dbReference>
<dbReference type="SUPFAM" id="SSF56935">
    <property type="entry name" value="Porins"/>
    <property type="match status" value="1"/>
</dbReference>
<evidence type="ECO:0000313" key="11">
    <source>
        <dbReference type="Proteomes" id="UP000255163"/>
    </source>
</evidence>
<proteinExistence type="inferred from homology"/>
<comment type="subcellular location">
    <subcellularLocation>
        <location evidence="1">Cell outer membrane</location>
        <topology evidence="1">Multi-pass membrane protein</topology>
    </subcellularLocation>
</comment>
<dbReference type="PANTHER" id="PTHR34501:SF8">
    <property type="entry name" value="OUTER MEMBRANE PORIN N-RELATED"/>
    <property type="match status" value="1"/>
</dbReference>
<protein>
    <submittedName>
        <fullName evidence="10">Porin</fullName>
    </submittedName>
</protein>
<evidence type="ECO:0000256" key="1">
    <source>
        <dbReference type="ARBA" id="ARBA00004571"/>
    </source>
</evidence>
<dbReference type="STRING" id="640513.Entas_1436"/>
<dbReference type="InterPro" id="IPR050298">
    <property type="entry name" value="Gram-neg_bact_OMP"/>
</dbReference>
<keyword evidence="8" id="KW-0998">Cell outer membrane</keyword>
<evidence type="ECO:0000256" key="5">
    <source>
        <dbReference type="ARBA" id="ARBA00022729"/>
    </source>
</evidence>
<dbReference type="GO" id="GO:0009279">
    <property type="term" value="C:cell outer membrane"/>
    <property type="evidence" value="ECO:0007669"/>
    <property type="project" value="UniProtKB-SubCell"/>
</dbReference>
<dbReference type="InterPro" id="IPR033900">
    <property type="entry name" value="Gram_neg_porin_domain"/>
</dbReference>
<dbReference type="GO" id="GO:0046930">
    <property type="term" value="C:pore complex"/>
    <property type="evidence" value="ECO:0007669"/>
    <property type="project" value="UniProtKB-KW"/>
</dbReference>
<keyword evidence="6" id="KW-0626">Porin</keyword>
<name>A0A376F431_ENTAS</name>
<feature type="chain" id="PRO_5017044960" evidence="9">
    <location>
        <begin position="23"/>
        <end position="352"/>
    </location>
</feature>
<reference evidence="10 11" key="1">
    <citation type="submission" date="2018-06" db="EMBL/GenBank/DDBJ databases">
        <authorList>
            <consortium name="Pathogen Informatics"/>
            <person name="Doyle S."/>
        </authorList>
    </citation>
    <scope>NUCLEOTIDE SEQUENCE [LARGE SCALE GENOMIC DNA]</scope>
    <source>
        <strain evidence="10 11">NCTC12123</strain>
    </source>
</reference>
<gene>
    <name evidence="10" type="primary">ompF</name>
    <name evidence="10" type="ORF">NCTC12123_01046</name>
</gene>
<dbReference type="InterPro" id="IPR023614">
    <property type="entry name" value="Porin_dom_sf"/>
</dbReference>
<dbReference type="PRINTS" id="PR00182">
    <property type="entry name" value="ECOLNEIPORIN"/>
</dbReference>
<evidence type="ECO:0000256" key="9">
    <source>
        <dbReference type="SAM" id="SignalP"/>
    </source>
</evidence>
<accession>A0A376F431</accession>
<dbReference type="EMBL" id="UFYI01000007">
    <property type="protein sequence ID" value="STD18948.1"/>
    <property type="molecule type" value="Genomic_DNA"/>
</dbReference>
<dbReference type="PANTHER" id="PTHR34501">
    <property type="entry name" value="PROTEIN YDDL-RELATED"/>
    <property type="match status" value="1"/>
</dbReference>
<keyword evidence="6" id="KW-0813">Transport</keyword>
<dbReference type="Proteomes" id="UP000255163">
    <property type="component" value="Unassembled WGS sequence"/>
</dbReference>